<evidence type="ECO:0000256" key="2">
    <source>
        <dbReference type="ARBA" id="ARBA00022771"/>
    </source>
</evidence>
<dbReference type="SUPFAM" id="SSF57850">
    <property type="entry name" value="RING/U-box"/>
    <property type="match status" value="1"/>
</dbReference>
<evidence type="ECO:0000313" key="7">
    <source>
        <dbReference type="Proteomes" id="UP001375240"/>
    </source>
</evidence>
<feature type="domain" description="RING-type" evidence="5">
    <location>
        <begin position="32"/>
        <end position="110"/>
    </location>
</feature>
<dbReference type="AlphaFoldDB" id="A0AAV9V766"/>
<reference evidence="6 7" key="1">
    <citation type="submission" date="2019-10" db="EMBL/GenBank/DDBJ databases">
        <authorList>
            <person name="Palmer J.M."/>
        </authorList>
    </citation>
    <scope>NUCLEOTIDE SEQUENCE [LARGE SCALE GENOMIC DNA]</scope>
    <source>
        <strain evidence="6 7">TWF696</strain>
    </source>
</reference>
<dbReference type="Pfam" id="PF00097">
    <property type="entry name" value="zf-C3HC4"/>
    <property type="match status" value="1"/>
</dbReference>
<dbReference type="InterPro" id="IPR013083">
    <property type="entry name" value="Znf_RING/FYVE/PHD"/>
</dbReference>
<evidence type="ECO:0000256" key="4">
    <source>
        <dbReference type="PROSITE-ProRule" id="PRU00175"/>
    </source>
</evidence>
<dbReference type="PROSITE" id="PS00518">
    <property type="entry name" value="ZF_RING_1"/>
    <property type="match status" value="1"/>
</dbReference>
<keyword evidence="2 4" id="KW-0863">Zinc-finger</keyword>
<organism evidence="6 7">
    <name type="scientific">Orbilia brochopaga</name>
    <dbReference type="NCBI Taxonomy" id="3140254"/>
    <lineage>
        <taxon>Eukaryota</taxon>
        <taxon>Fungi</taxon>
        <taxon>Dikarya</taxon>
        <taxon>Ascomycota</taxon>
        <taxon>Pezizomycotina</taxon>
        <taxon>Orbiliomycetes</taxon>
        <taxon>Orbiliales</taxon>
        <taxon>Orbiliaceae</taxon>
        <taxon>Orbilia</taxon>
    </lineage>
</organism>
<evidence type="ECO:0000256" key="1">
    <source>
        <dbReference type="ARBA" id="ARBA00022723"/>
    </source>
</evidence>
<dbReference type="SMART" id="SM00184">
    <property type="entry name" value="RING"/>
    <property type="match status" value="1"/>
</dbReference>
<comment type="caution">
    <text evidence="6">The sequence shown here is derived from an EMBL/GenBank/DDBJ whole genome shotgun (WGS) entry which is preliminary data.</text>
</comment>
<protein>
    <recommendedName>
        <fullName evidence="5">RING-type domain-containing protein</fullName>
    </recommendedName>
</protein>
<accession>A0AAV9V766</accession>
<dbReference type="InterPro" id="IPR018957">
    <property type="entry name" value="Znf_C3HC4_RING-type"/>
</dbReference>
<dbReference type="InterPro" id="IPR001841">
    <property type="entry name" value="Znf_RING"/>
</dbReference>
<dbReference type="Proteomes" id="UP001375240">
    <property type="component" value="Unassembled WGS sequence"/>
</dbReference>
<evidence type="ECO:0000313" key="6">
    <source>
        <dbReference type="EMBL" id="KAK6354880.1"/>
    </source>
</evidence>
<dbReference type="Gene3D" id="3.30.40.10">
    <property type="entry name" value="Zinc/RING finger domain, C3HC4 (zinc finger)"/>
    <property type="match status" value="1"/>
</dbReference>
<dbReference type="InterPro" id="IPR017907">
    <property type="entry name" value="Znf_RING_CS"/>
</dbReference>
<dbReference type="EMBL" id="JAVHNQ010000002">
    <property type="protein sequence ID" value="KAK6354880.1"/>
    <property type="molecule type" value="Genomic_DNA"/>
</dbReference>
<keyword evidence="7" id="KW-1185">Reference proteome</keyword>
<gene>
    <name evidence="6" type="ORF">TWF696_004011</name>
</gene>
<sequence length="293" mass="31860">MSLDGAFDRLSLGAEPAGEPQPELEVRAEDQCPVCRGLIIQPVRTTECGHTLCESCLIAWADSSYARLTQVPVPVPADLGRLNHGEVVTVVVEIDVYTAPSLELSCPMCRTFTTAERDDEAEQGLVARYPALYRKLQDEAKSEGAVKSLVVYIGHIVDVGGFPPRHPPACLAFVRVSDSSVVEMVAFTYETDAGTGYHTVKRPPYVVECPVETAMIAAHVILKPGYWWADDINEAAAAPGPGDAVTALAAMTIRWGMDHQGDQAMVRRRVVKMWESSPLHPSQTEISLSMLEA</sequence>
<dbReference type="PROSITE" id="PS50089">
    <property type="entry name" value="ZF_RING_2"/>
    <property type="match status" value="1"/>
</dbReference>
<keyword evidence="1" id="KW-0479">Metal-binding</keyword>
<evidence type="ECO:0000259" key="5">
    <source>
        <dbReference type="PROSITE" id="PS50089"/>
    </source>
</evidence>
<name>A0AAV9V766_9PEZI</name>
<keyword evidence="3" id="KW-0862">Zinc</keyword>
<evidence type="ECO:0000256" key="3">
    <source>
        <dbReference type="ARBA" id="ARBA00022833"/>
    </source>
</evidence>
<dbReference type="GO" id="GO:0008270">
    <property type="term" value="F:zinc ion binding"/>
    <property type="evidence" value="ECO:0007669"/>
    <property type="project" value="UniProtKB-KW"/>
</dbReference>
<proteinExistence type="predicted"/>